<sequence length="486" mass="52472">MFAMPGKLSALFTLYNVERWFGLLGGTLLLLFTVFADPWFGLPPTAWHCLGLVLLMAVWWATEAVPLPVTALLPIIFLPMLGLCNVKASTAPYAHPTIYLFFGGFLLGLAMEKCNLHKRIALLILSKVGSCPRMQIAGFMFATGFISMWVSNTATAIMMLPIGISVASVVTQGQDAGEAKRFSCALMLAIAYSSSIGGMGTLIGTPPNALLRAFLAEHYHIHIGFGQWMLLGVPVAVALSLFTWWWLTRKPFNFAGNTVHEKIRQELEALGPVSREEAMTACLFGCAALCWVLQPIISRALPFVDDTFIAMCFGLLLFVMPVDMGKRQFLMNWQEARKLPWGILLLFGGGLSLAGAINSTGLASWMANVLGSLQGIPFILMTFILVITVQIMTEFTSNTATSAAFLPLVGIMAVAQGIEPAIYAIPAALAASCAFMLPVSTPPNAIVFRSGALTIPDMLRAGFALTLASGVIITLLVWLLVPLVFV</sequence>
<keyword evidence="2" id="KW-0813">Transport</keyword>
<evidence type="ECO:0000256" key="1">
    <source>
        <dbReference type="ARBA" id="ARBA00004141"/>
    </source>
</evidence>
<dbReference type="NCBIfam" id="TIGR00785">
    <property type="entry name" value="dass"/>
    <property type="match status" value="1"/>
</dbReference>
<feature type="transmembrane region" description="Helical" evidence="6">
    <location>
        <begin position="20"/>
        <end position="40"/>
    </location>
</feature>
<evidence type="ECO:0000256" key="4">
    <source>
        <dbReference type="ARBA" id="ARBA00022989"/>
    </source>
</evidence>
<feature type="transmembrane region" description="Helical" evidence="6">
    <location>
        <begin position="399"/>
        <end position="415"/>
    </location>
</feature>
<feature type="transmembrane region" description="Helical" evidence="6">
    <location>
        <begin position="303"/>
        <end position="322"/>
    </location>
</feature>
<keyword evidence="3 6" id="KW-0812">Transmembrane</keyword>
<keyword evidence="8" id="KW-1185">Reference proteome</keyword>
<organism evidence="7 8">
    <name type="scientific">Desulfovibrio piger</name>
    <dbReference type="NCBI Taxonomy" id="901"/>
    <lineage>
        <taxon>Bacteria</taxon>
        <taxon>Pseudomonadati</taxon>
        <taxon>Thermodesulfobacteriota</taxon>
        <taxon>Desulfovibrionia</taxon>
        <taxon>Desulfovibrionales</taxon>
        <taxon>Desulfovibrionaceae</taxon>
        <taxon>Desulfovibrio</taxon>
    </lineage>
</organism>
<protein>
    <submittedName>
        <fullName evidence="7">Di-and tricarboxylate transporter</fullName>
    </submittedName>
</protein>
<feature type="transmembrane region" description="Helical" evidence="6">
    <location>
        <begin position="185"/>
        <end position="205"/>
    </location>
</feature>
<keyword evidence="5 6" id="KW-0472">Membrane</keyword>
<comment type="subcellular location">
    <subcellularLocation>
        <location evidence="1">Membrane</location>
        <topology evidence="1">Multi-pass membrane protein</topology>
    </subcellularLocation>
</comment>
<dbReference type="InterPro" id="IPR001898">
    <property type="entry name" value="SLC13A/DASS"/>
</dbReference>
<dbReference type="PANTHER" id="PTHR10283:SF82">
    <property type="entry name" value="SOLUTE CARRIER FAMILY 13 MEMBER 2"/>
    <property type="match status" value="1"/>
</dbReference>
<accession>A0A1K1LFD8</accession>
<dbReference type="RefSeq" id="WP_197678012.1">
    <property type="nucleotide sequence ID" value="NZ_JAJXMQ010000070.1"/>
</dbReference>
<evidence type="ECO:0000256" key="6">
    <source>
        <dbReference type="SAM" id="Phobius"/>
    </source>
</evidence>
<dbReference type="InterPro" id="IPR031312">
    <property type="entry name" value="Na/sul_symport_CS"/>
</dbReference>
<dbReference type="Pfam" id="PF00939">
    <property type="entry name" value="Na_sulph_symp"/>
    <property type="match status" value="1"/>
</dbReference>
<feature type="transmembrane region" description="Helical" evidence="6">
    <location>
        <begin position="225"/>
        <end position="247"/>
    </location>
</feature>
<dbReference type="CDD" id="cd01115">
    <property type="entry name" value="SLC13_permease"/>
    <property type="match status" value="1"/>
</dbReference>
<dbReference type="PANTHER" id="PTHR10283">
    <property type="entry name" value="SOLUTE CARRIER FAMILY 13 MEMBER"/>
    <property type="match status" value="1"/>
</dbReference>
<evidence type="ECO:0000256" key="2">
    <source>
        <dbReference type="ARBA" id="ARBA00022448"/>
    </source>
</evidence>
<name>A0A1K1LFD8_9BACT</name>
<dbReference type="KEGG" id="dpg:DESPIGER_0257"/>
<gene>
    <name evidence="7" type="ORF">DESPIGER_0257</name>
</gene>
<feature type="transmembrane region" description="Helical" evidence="6">
    <location>
        <begin position="93"/>
        <end position="111"/>
    </location>
</feature>
<evidence type="ECO:0000256" key="3">
    <source>
        <dbReference type="ARBA" id="ARBA00022692"/>
    </source>
</evidence>
<feature type="transmembrane region" description="Helical" evidence="6">
    <location>
        <begin position="421"/>
        <end position="440"/>
    </location>
</feature>
<evidence type="ECO:0000313" key="7">
    <source>
        <dbReference type="EMBL" id="SFV72150.1"/>
    </source>
</evidence>
<reference evidence="8" key="1">
    <citation type="submission" date="2016-10" db="EMBL/GenBank/DDBJ databases">
        <authorList>
            <person name="Wegmann U."/>
        </authorList>
    </citation>
    <scope>NUCLEOTIDE SEQUENCE [LARGE SCALE GENOMIC DNA]</scope>
</reference>
<dbReference type="AlphaFoldDB" id="A0A1K1LFD8"/>
<feature type="transmembrane region" description="Helical" evidence="6">
    <location>
        <begin position="461"/>
        <end position="485"/>
    </location>
</feature>
<evidence type="ECO:0000256" key="5">
    <source>
        <dbReference type="ARBA" id="ARBA00023136"/>
    </source>
</evidence>
<dbReference type="GO" id="GO:0015141">
    <property type="term" value="F:succinate transmembrane transporter activity"/>
    <property type="evidence" value="ECO:0007669"/>
    <property type="project" value="UniProtKB-ARBA"/>
</dbReference>
<dbReference type="GO" id="GO:0005886">
    <property type="term" value="C:plasma membrane"/>
    <property type="evidence" value="ECO:0007669"/>
    <property type="project" value="TreeGrafter"/>
</dbReference>
<keyword evidence="4 6" id="KW-1133">Transmembrane helix</keyword>
<feature type="transmembrane region" description="Helical" evidence="6">
    <location>
        <begin position="373"/>
        <end position="392"/>
    </location>
</feature>
<dbReference type="PROSITE" id="PS01271">
    <property type="entry name" value="NA_SULFATE"/>
    <property type="match status" value="1"/>
</dbReference>
<feature type="transmembrane region" description="Helical" evidence="6">
    <location>
        <begin position="343"/>
        <end position="367"/>
    </location>
</feature>
<feature type="transmembrane region" description="Helical" evidence="6">
    <location>
        <begin position="156"/>
        <end position="173"/>
    </location>
</feature>
<proteinExistence type="predicted"/>
<dbReference type="Proteomes" id="UP000186323">
    <property type="component" value="Chromosome I"/>
</dbReference>
<dbReference type="EMBL" id="LT630450">
    <property type="protein sequence ID" value="SFV72150.1"/>
    <property type="molecule type" value="Genomic_DNA"/>
</dbReference>
<feature type="transmembrane region" description="Helical" evidence="6">
    <location>
        <begin position="52"/>
        <end position="81"/>
    </location>
</feature>
<evidence type="ECO:0000313" key="8">
    <source>
        <dbReference type="Proteomes" id="UP000186323"/>
    </source>
</evidence>